<dbReference type="Pfam" id="PF13622">
    <property type="entry name" value="4HBT_3"/>
    <property type="match status" value="1"/>
</dbReference>
<dbReference type="Proteomes" id="UP000054544">
    <property type="component" value="Unassembled WGS sequence"/>
</dbReference>
<dbReference type="InterPro" id="IPR042171">
    <property type="entry name" value="Acyl-CoA_hotdog"/>
</dbReference>
<accession>A0A0D9NM97</accession>
<keyword evidence="4" id="KW-1185">Reference proteome</keyword>
<dbReference type="InterPro" id="IPR052389">
    <property type="entry name" value="Sec_Metab_Biosynth-Assoc"/>
</dbReference>
<name>A0A0D9NM97_METAN</name>
<evidence type="ECO:0000259" key="2">
    <source>
        <dbReference type="Pfam" id="PF13622"/>
    </source>
</evidence>
<dbReference type="PANTHER" id="PTHR38110">
    <property type="entry name" value="CHROMOSOME 23, WHOLE GENOME SHOTGUN SEQUENCE"/>
    <property type="match status" value="1"/>
</dbReference>
<evidence type="ECO:0000313" key="3">
    <source>
        <dbReference type="EMBL" id="KJK74898.1"/>
    </source>
</evidence>
<dbReference type="InterPro" id="IPR049449">
    <property type="entry name" value="TesB_ACOT8-like_N"/>
</dbReference>
<feature type="domain" description="Acyl-CoA thioesterase-like N-terminal HotDog" evidence="2">
    <location>
        <begin position="2"/>
        <end position="49"/>
    </location>
</feature>
<reference evidence="4" key="1">
    <citation type="journal article" date="2014" name="BMC Genomics">
        <title>The genome sequence of the biocontrol fungus Metarhizium anisopliae and comparative genomics of Metarhizium species.</title>
        <authorList>
            <person name="Pattemore J.A."/>
            <person name="Hane J.K."/>
            <person name="Williams A.H."/>
            <person name="Wilson B.A."/>
            <person name="Stodart B.J."/>
            <person name="Ash G.J."/>
        </authorList>
    </citation>
    <scope>NUCLEOTIDE SEQUENCE [LARGE SCALE GENOMIC DNA]</scope>
    <source>
        <strain evidence="4">BRIP 53293</strain>
    </source>
</reference>
<organism evidence="3 4">
    <name type="scientific">Metarhizium anisopliae BRIP 53293</name>
    <dbReference type="NCBI Taxonomy" id="1291518"/>
    <lineage>
        <taxon>Eukaryota</taxon>
        <taxon>Fungi</taxon>
        <taxon>Dikarya</taxon>
        <taxon>Ascomycota</taxon>
        <taxon>Pezizomycotina</taxon>
        <taxon>Sordariomycetes</taxon>
        <taxon>Hypocreomycetidae</taxon>
        <taxon>Hypocreales</taxon>
        <taxon>Clavicipitaceae</taxon>
        <taxon>Metarhizium</taxon>
    </lineage>
</organism>
<evidence type="ECO:0000256" key="1">
    <source>
        <dbReference type="SAM" id="MobiDB-lite"/>
    </source>
</evidence>
<evidence type="ECO:0000313" key="4">
    <source>
        <dbReference type="Proteomes" id="UP000054544"/>
    </source>
</evidence>
<dbReference type="EMBL" id="KE384753">
    <property type="protein sequence ID" value="KJK74898.1"/>
    <property type="molecule type" value="Genomic_DNA"/>
</dbReference>
<gene>
    <name evidence="3" type="ORF">H634G_09732</name>
</gene>
<dbReference type="Gene3D" id="2.40.160.210">
    <property type="entry name" value="Acyl-CoA thioesterase, double hotdog domain"/>
    <property type="match status" value="1"/>
</dbReference>
<protein>
    <recommendedName>
        <fullName evidence="2">Acyl-CoA thioesterase-like N-terminal HotDog domain-containing protein</fullName>
    </recommendedName>
</protein>
<dbReference type="STRING" id="1291518.A0A0D9NM97"/>
<dbReference type="AlphaFoldDB" id="A0A0D9NM97"/>
<feature type="region of interest" description="Disordered" evidence="1">
    <location>
        <begin position="55"/>
        <end position="76"/>
    </location>
</feature>
<dbReference type="PANTHER" id="PTHR38110:SF1">
    <property type="entry name" value="THIOESTERASE DOMAIN-CONTAINING PROTEIN"/>
    <property type="match status" value="1"/>
</dbReference>
<proteinExistence type="predicted"/>
<sequence>MTLHIEFLHPCELQNSTISINPLKAGKLACTLQAHLHQGGKLKVFALVTTTNSDKSLGHSTASPWKLNPPPLPKPDFKQVLAGKPDENGLPSHHAGDLAPVTGKLLAVRTRTDYPVQGFTDGWNTFVGGTSSAQDYNTYSAKVREWCDKNPGVPAVISH</sequence>